<name>A0A074ZGX9_OPIVI</name>
<dbReference type="EMBL" id="KL596745">
    <property type="protein sequence ID" value="KER26536.1"/>
    <property type="molecule type" value="Genomic_DNA"/>
</dbReference>
<gene>
    <name evidence="1" type="ORF">T265_06253</name>
</gene>
<dbReference type="KEGG" id="ovi:T265_06253"/>
<sequence>MAAISRDHRKERFCILDLDDSNGYEFNSENRKNFDMWRDNTGKIGFEASYSHTGLINLHVSSICQGLAAGLEYSNGGKHQFTELRGSKPLGTKQSAFWNITFEPLETDNLKYFPFTH</sequence>
<protein>
    <submittedName>
        <fullName evidence="1">Uncharacterized protein</fullName>
    </submittedName>
</protein>
<reference evidence="1 2" key="1">
    <citation type="submission" date="2013-11" db="EMBL/GenBank/DDBJ databases">
        <title>Opisthorchis viverrini - life in the bile duct.</title>
        <authorList>
            <person name="Young N.D."/>
            <person name="Nagarajan N."/>
            <person name="Lin S.J."/>
            <person name="Korhonen P.K."/>
            <person name="Jex A.R."/>
            <person name="Hall R.S."/>
            <person name="Safavi-Hemami H."/>
            <person name="Kaewkong W."/>
            <person name="Bertrand D."/>
            <person name="Gao S."/>
            <person name="Seet Q."/>
            <person name="Wongkham S."/>
            <person name="Teh B.T."/>
            <person name="Wongkham C."/>
            <person name="Intapan P.M."/>
            <person name="Maleewong W."/>
            <person name="Yang X."/>
            <person name="Hu M."/>
            <person name="Wang Z."/>
            <person name="Hofmann A."/>
            <person name="Sternberg P.W."/>
            <person name="Tan P."/>
            <person name="Wang J."/>
            <person name="Gasser R.B."/>
        </authorList>
    </citation>
    <scope>NUCLEOTIDE SEQUENCE [LARGE SCALE GENOMIC DNA]</scope>
</reference>
<organism evidence="1 2">
    <name type="scientific">Opisthorchis viverrini</name>
    <name type="common">Southeast Asian liver fluke</name>
    <dbReference type="NCBI Taxonomy" id="6198"/>
    <lineage>
        <taxon>Eukaryota</taxon>
        <taxon>Metazoa</taxon>
        <taxon>Spiralia</taxon>
        <taxon>Lophotrochozoa</taxon>
        <taxon>Platyhelminthes</taxon>
        <taxon>Trematoda</taxon>
        <taxon>Digenea</taxon>
        <taxon>Opisthorchiida</taxon>
        <taxon>Opisthorchiata</taxon>
        <taxon>Opisthorchiidae</taxon>
        <taxon>Opisthorchis</taxon>
    </lineage>
</organism>
<dbReference type="RefSeq" id="XP_009169727.1">
    <property type="nucleotide sequence ID" value="XM_009171463.1"/>
</dbReference>
<keyword evidence="2" id="KW-1185">Reference proteome</keyword>
<evidence type="ECO:0000313" key="2">
    <source>
        <dbReference type="Proteomes" id="UP000054324"/>
    </source>
</evidence>
<dbReference type="GeneID" id="20320435"/>
<evidence type="ECO:0000313" key="1">
    <source>
        <dbReference type="EMBL" id="KER26536.1"/>
    </source>
</evidence>
<dbReference type="Proteomes" id="UP000054324">
    <property type="component" value="Unassembled WGS sequence"/>
</dbReference>
<proteinExistence type="predicted"/>
<dbReference type="CTD" id="20320435"/>
<dbReference type="AlphaFoldDB" id="A0A074ZGX9"/>
<accession>A0A074ZGX9</accession>